<dbReference type="SUPFAM" id="SSF55729">
    <property type="entry name" value="Acyl-CoA N-acyltransferases (Nat)"/>
    <property type="match status" value="1"/>
</dbReference>
<evidence type="ECO:0000313" key="2">
    <source>
        <dbReference type="EMBL" id="PFG29530.1"/>
    </source>
</evidence>
<dbReference type="GO" id="GO:0016747">
    <property type="term" value="F:acyltransferase activity, transferring groups other than amino-acyl groups"/>
    <property type="evidence" value="ECO:0007669"/>
    <property type="project" value="InterPro"/>
</dbReference>
<proteinExistence type="predicted"/>
<dbReference type="AlphaFoldDB" id="A0A2A9DUD3"/>
<accession>A0A2A9DUD3</accession>
<name>A0A2A9DUD3_9MICO</name>
<gene>
    <name evidence="2" type="ORF">ATJ78_0437</name>
</gene>
<sequence length="177" mass="19254">MIKVLYSDDGVVMLRPLTVADADEHIAGQDDEYVTWLDDAEATEESVRAHLSDVEKSWEAEGPIYSFAIVADGKLAGTITAEVGREGLKDYQADIVYGLYPATRGRGIATRAVMLVVSFLDQIPGISEAITRVNPENPKSRSVAERAGFEPLTTAEAEADANDWLSTRVSLVPAEQR</sequence>
<reference evidence="2 3" key="1">
    <citation type="submission" date="2017-10" db="EMBL/GenBank/DDBJ databases">
        <title>Sequencing the genomes of 1000 actinobacteria strains.</title>
        <authorList>
            <person name="Klenk H.-P."/>
        </authorList>
    </citation>
    <scope>NUCLEOTIDE SEQUENCE [LARGE SCALE GENOMIC DNA]</scope>
    <source>
        <strain evidence="2 3">DSM 21798</strain>
    </source>
</reference>
<dbReference type="PANTHER" id="PTHR43792:SF16">
    <property type="entry name" value="N-ACETYLTRANSFERASE DOMAIN-CONTAINING PROTEIN"/>
    <property type="match status" value="1"/>
</dbReference>
<dbReference type="InterPro" id="IPR000182">
    <property type="entry name" value="GNAT_dom"/>
</dbReference>
<dbReference type="InterPro" id="IPR051531">
    <property type="entry name" value="N-acetyltransferase"/>
</dbReference>
<keyword evidence="2" id="KW-0808">Transferase</keyword>
<keyword evidence="3" id="KW-1185">Reference proteome</keyword>
<evidence type="ECO:0000313" key="3">
    <source>
        <dbReference type="Proteomes" id="UP000221369"/>
    </source>
</evidence>
<dbReference type="Proteomes" id="UP000221369">
    <property type="component" value="Unassembled WGS sequence"/>
</dbReference>
<dbReference type="EMBL" id="PDJE01000001">
    <property type="protein sequence ID" value="PFG29530.1"/>
    <property type="molecule type" value="Genomic_DNA"/>
</dbReference>
<protein>
    <submittedName>
        <fullName evidence="2">RimJ/RimL family protein N-acetyltransferase</fullName>
    </submittedName>
</protein>
<dbReference type="PROSITE" id="PS51186">
    <property type="entry name" value="GNAT"/>
    <property type="match status" value="1"/>
</dbReference>
<organism evidence="2 3">
    <name type="scientific">Paramicrobacterium agarici</name>
    <dbReference type="NCBI Taxonomy" id="630514"/>
    <lineage>
        <taxon>Bacteria</taxon>
        <taxon>Bacillati</taxon>
        <taxon>Actinomycetota</taxon>
        <taxon>Actinomycetes</taxon>
        <taxon>Micrococcales</taxon>
        <taxon>Microbacteriaceae</taxon>
        <taxon>Paramicrobacterium</taxon>
    </lineage>
</organism>
<evidence type="ECO:0000259" key="1">
    <source>
        <dbReference type="PROSITE" id="PS51186"/>
    </source>
</evidence>
<dbReference type="PANTHER" id="PTHR43792">
    <property type="entry name" value="GNAT FAMILY, PUTATIVE (AFU_ORTHOLOGUE AFUA_3G00765)-RELATED-RELATED"/>
    <property type="match status" value="1"/>
</dbReference>
<feature type="domain" description="N-acetyltransferase" evidence="1">
    <location>
        <begin position="12"/>
        <end position="170"/>
    </location>
</feature>
<dbReference type="InterPro" id="IPR016181">
    <property type="entry name" value="Acyl_CoA_acyltransferase"/>
</dbReference>
<dbReference type="Gene3D" id="3.40.630.30">
    <property type="match status" value="1"/>
</dbReference>
<comment type="caution">
    <text evidence="2">The sequence shown here is derived from an EMBL/GenBank/DDBJ whole genome shotgun (WGS) entry which is preliminary data.</text>
</comment>
<dbReference type="Pfam" id="PF13302">
    <property type="entry name" value="Acetyltransf_3"/>
    <property type="match status" value="1"/>
</dbReference>
<dbReference type="RefSeq" id="WP_098406093.1">
    <property type="nucleotide sequence ID" value="NZ_PDJE01000001.1"/>
</dbReference>